<comment type="caution">
    <text evidence="2">The sequence shown here is derived from an EMBL/GenBank/DDBJ whole genome shotgun (WGS) entry which is preliminary data.</text>
</comment>
<dbReference type="AlphaFoldDB" id="A0ABD3XQ99"/>
<evidence type="ECO:0000313" key="2">
    <source>
        <dbReference type="EMBL" id="KAL3888394.1"/>
    </source>
</evidence>
<evidence type="ECO:0000256" key="1">
    <source>
        <dbReference type="SAM" id="Phobius"/>
    </source>
</evidence>
<evidence type="ECO:0000313" key="3">
    <source>
        <dbReference type="Proteomes" id="UP001634394"/>
    </source>
</evidence>
<dbReference type="CDD" id="cd00037">
    <property type="entry name" value="CLECT"/>
    <property type="match status" value="1"/>
</dbReference>
<dbReference type="EMBL" id="JBJQND010000001">
    <property type="protein sequence ID" value="KAL3888394.1"/>
    <property type="molecule type" value="Genomic_DNA"/>
</dbReference>
<feature type="non-terminal residue" evidence="2">
    <location>
        <position position="1"/>
    </location>
</feature>
<dbReference type="SUPFAM" id="SSF56436">
    <property type="entry name" value="C-type lectin-like"/>
    <property type="match status" value="1"/>
</dbReference>
<proteinExistence type="predicted"/>
<gene>
    <name evidence="2" type="ORF">ACJMK2_000762</name>
</gene>
<sequence length="81" mass="9363">TQHCVGDYAYNNNLGLCYKLYDTELEYLEARLFCERDRAKLVIINTPAELQYFAGILGGINIHLLFFEVKSNLIRNSCQID</sequence>
<name>A0ABD3XQ99_SINWO</name>
<dbReference type="InterPro" id="IPR016186">
    <property type="entry name" value="C-type_lectin-like/link_sf"/>
</dbReference>
<keyword evidence="3" id="KW-1185">Reference proteome</keyword>
<protein>
    <recommendedName>
        <fullName evidence="4">C-type lectin domain-containing protein</fullName>
    </recommendedName>
</protein>
<organism evidence="2 3">
    <name type="scientific">Sinanodonta woodiana</name>
    <name type="common">Chinese pond mussel</name>
    <name type="synonym">Anodonta woodiana</name>
    <dbReference type="NCBI Taxonomy" id="1069815"/>
    <lineage>
        <taxon>Eukaryota</taxon>
        <taxon>Metazoa</taxon>
        <taxon>Spiralia</taxon>
        <taxon>Lophotrochozoa</taxon>
        <taxon>Mollusca</taxon>
        <taxon>Bivalvia</taxon>
        <taxon>Autobranchia</taxon>
        <taxon>Heteroconchia</taxon>
        <taxon>Palaeoheterodonta</taxon>
        <taxon>Unionida</taxon>
        <taxon>Unionoidea</taxon>
        <taxon>Unionidae</taxon>
        <taxon>Unioninae</taxon>
        <taxon>Sinanodonta</taxon>
    </lineage>
</organism>
<keyword evidence="1" id="KW-1133">Transmembrane helix</keyword>
<reference evidence="2 3" key="1">
    <citation type="submission" date="2024-11" db="EMBL/GenBank/DDBJ databases">
        <title>Chromosome-level genome assembly of the freshwater bivalve Anodonta woodiana.</title>
        <authorList>
            <person name="Chen X."/>
        </authorList>
    </citation>
    <scope>NUCLEOTIDE SEQUENCE [LARGE SCALE GENOMIC DNA]</scope>
    <source>
        <strain evidence="2">MN2024</strain>
        <tissue evidence="2">Gills</tissue>
    </source>
</reference>
<keyword evidence="1" id="KW-0472">Membrane</keyword>
<evidence type="ECO:0008006" key="4">
    <source>
        <dbReference type="Google" id="ProtNLM"/>
    </source>
</evidence>
<accession>A0ABD3XQ99</accession>
<dbReference type="Proteomes" id="UP001634394">
    <property type="component" value="Unassembled WGS sequence"/>
</dbReference>
<feature type="transmembrane region" description="Helical" evidence="1">
    <location>
        <begin position="50"/>
        <end position="67"/>
    </location>
</feature>
<keyword evidence="1" id="KW-0812">Transmembrane</keyword>
<dbReference type="InterPro" id="IPR016187">
    <property type="entry name" value="CTDL_fold"/>
</dbReference>
<dbReference type="Gene3D" id="3.10.100.10">
    <property type="entry name" value="Mannose-Binding Protein A, subunit A"/>
    <property type="match status" value="1"/>
</dbReference>